<evidence type="ECO:0000313" key="3">
    <source>
        <dbReference type="EMBL" id="MDT8974772.1"/>
    </source>
</evidence>
<evidence type="ECO:0000259" key="2">
    <source>
        <dbReference type="Pfam" id="PF04892"/>
    </source>
</evidence>
<evidence type="ECO:0000313" key="4">
    <source>
        <dbReference type="Proteomes" id="UP001250538"/>
    </source>
</evidence>
<keyword evidence="4" id="KW-1185">Reference proteome</keyword>
<keyword evidence="1" id="KW-1133">Transmembrane helix</keyword>
<dbReference type="RefSeq" id="WP_072727483.1">
    <property type="nucleotide sequence ID" value="NZ_JAVYAA010000001.1"/>
</dbReference>
<dbReference type="Pfam" id="PF04892">
    <property type="entry name" value="VanZ"/>
    <property type="match status" value="1"/>
</dbReference>
<feature type="transmembrane region" description="Helical" evidence="1">
    <location>
        <begin position="80"/>
        <end position="98"/>
    </location>
</feature>
<comment type="caution">
    <text evidence="3">The sequence shown here is derived from an EMBL/GenBank/DDBJ whole genome shotgun (WGS) entry which is preliminary data.</text>
</comment>
<proteinExistence type="predicted"/>
<dbReference type="InterPro" id="IPR006976">
    <property type="entry name" value="VanZ-like"/>
</dbReference>
<dbReference type="NCBIfam" id="NF037970">
    <property type="entry name" value="vanZ_1"/>
    <property type="match status" value="1"/>
</dbReference>
<protein>
    <submittedName>
        <fullName evidence="3">VanZ family protein</fullName>
    </submittedName>
</protein>
<keyword evidence="1" id="KW-0812">Transmembrane</keyword>
<keyword evidence="1" id="KW-0472">Membrane</keyword>
<feature type="domain" description="VanZ-like" evidence="2">
    <location>
        <begin position="12"/>
        <end position="155"/>
    </location>
</feature>
<name>A0AAJ2N278_9BACL</name>
<dbReference type="AlphaFoldDB" id="A0AAJ2N278"/>
<dbReference type="InterPro" id="IPR016747">
    <property type="entry name" value="Phosphotransbutyrylase"/>
</dbReference>
<accession>A0AAJ2N278</accession>
<evidence type="ECO:0000256" key="1">
    <source>
        <dbReference type="SAM" id="Phobius"/>
    </source>
</evidence>
<reference evidence="4" key="1">
    <citation type="submission" date="2023-09" db="EMBL/GenBank/DDBJ databases">
        <title>Paenibacillus sp. chi10 Genome sequencing and assembly.</title>
        <authorList>
            <person name="Kim I."/>
        </authorList>
    </citation>
    <scope>NUCLEOTIDE SEQUENCE [LARGE SCALE GENOMIC DNA]</scope>
    <source>
        <strain evidence="4">chi10</strain>
    </source>
</reference>
<organism evidence="3 4">
    <name type="scientific">Paenibacillus suaedae</name>
    <dbReference type="NCBI Taxonomy" id="3077233"/>
    <lineage>
        <taxon>Bacteria</taxon>
        <taxon>Bacillati</taxon>
        <taxon>Bacillota</taxon>
        <taxon>Bacilli</taxon>
        <taxon>Bacillales</taxon>
        <taxon>Paenibacillaceae</taxon>
        <taxon>Paenibacillus</taxon>
    </lineage>
</organism>
<gene>
    <name evidence="3" type="ORF">RQP50_00780</name>
</gene>
<dbReference type="Proteomes" id="UP001250538">
    <property type="component" value="Unassembled WGS sequence"/>
</dbReference>
<dbReference type="PIRSF" id="PIRSF019083">
    <property type="entry name" value="UCP019083_VanZ"/>
    <property type="match status" value="1"/>
</dbReference>
<dbReference type="EMBL" id="JAVYAA010000001">
    <property type="protein sequence ID" value="MDT8974772.1"/>
    <property type="molecule type" value="Genomic_DNA"/>
</dbReference>
<feature type="transmembrane region" description="Helical" evidence="1">
    <location>
        <begin position="141"/>
        <end position="159"/>
    </location>
</feature>
<feature type="transmembrane region" description="Helical" evidence="1">
    <location>
        <begin position="105"/>
        <end position="121"/>
    </location>
</feature>
<sequence>MKVRNKQMVWWLLTTVAWMAFIFYKSSQTYADQDLRPTLAAWLPLSILEQWLPHIEFTYDGGLVTWKQPYDFVEFFIRKGAHVAEYAILAFLVIRTLLAMRWERWMAIVIGAVISVAYAASDEWHQSFVPNRTGHAIDVAVDSIGVVLVVLLFLIAGLFSRRKGKGRGLHFP</sequence>